<feature type="compositionally biased region" description="Basic and acidic residues" evidence="1">
    <location>
        <begin position="1"/>
        <end position="10"/>
    </location>
</feature>
<feature type="region of interest" description="Disordered" evidence="1">
    <location>
        <begin position="88"/>
        <end position="107"/>
    </location>
</feature>
<name>A0ABQ7YNY8_BRANA</name>
<keyword evidence="3" id="KW-1185">Reference proteome</keyword>
<dbReference type="Proteomes" id="UP000824890">
    <property type="component" value="Unassembled WGS sequence"/>
</dbReference>
<evidence type="ECO:0000256" key="1">
    <source>
        <dbReference type="SAM" id="MobiDB-lite"/>
    </source>
</evidence>
<comment type="caution">
    <text evidence="2">The sequence shown here is derived from an EMBL/GenBank/DDBJ whole genome shotgun (WGS) entry which is preliminary data.</text>
</comment>
<gene>
    <name evidence="2" type="ORF">HID58_076956</name>
</gene>
<protein>
    <submittedName>
        <fullName evidence="2">Uncharacterized protein</fullName>
    </submittedName>
</protein>
<accession>A0ABQ7YNY8</accession>
<feature type="region of interest" description="Disordered" evidence="1">
    <location>
        <begin position="1"/>
        <end position="26"/>
    </location>
</feature>
<reference evidence="2 3" key="1">
    <citation type="submission" date="2021-05" db="EMBL/GenBank/DDBJ databases">
        <title>Genome Assembly of Synthetic Allotetraploid Brassica napus Reveals Homoeologous Exchanges between Subgenomes.</title>
        <authorList>
            <person name="Davis J.T."/>
        </authorList>
    </citation>
    <scope>NUCLEOTIDE SEQUENCE [LARGE SCALE GENOMIC DNA]</scope>
    <source>
        <strain evidence="3">cv. Da-Ae</strain>
        <tissue evidence="2">Seedling</tissue>
    </source>
</reference>
<sequence length="107" mass="11437">MSLQLEDPHRRSPSISSQAHSQTTTSDVLAVVSGIPHKTRVMGSPSLISLTTVAAVPVTRIPPNSAASHRASSASLFHQGHDSTFLKLGLQDDQEKRRKDAQVATSL</sequence>
<feature type="compositionally biased region" description="Polar residues" evidence="1">
    <location>
        <begin position="13"/>
        <end position="26"/>
    </location>
</feature>
<evidence type="ECO:0000313" key="2">
    <source>
        <dbReference type="EMBL" id="KAH0869934.1"/>
    </source>
</evidence>
<proteinExistence type="predicted"/>
<organism evidence="2 3">
    <name type="scientific">Brassica napus</name>
    <name type="common">Rape</name>
    <dbReference type="NCBI Taxonomy" id="3708"/>
    <lineage>
        <taxon>Eukaryota</taxon>
        <taxon>Viridiplantae</taxon>
        <taxon>Streptophyta</taxon>
        <taxon>Embryophyta</taxon>
        <taxon>Tracheophyta</taxon>
        <taxon>Spermatophyta</taxon>
        <taxon>Magnoliopsida</taxon>
        <taxon>eudicotyledons</taxon>
        <taxon>Gunneridae</taxon>
        <taxon>Pentapetalae</taxon>
        <taxon>rosids</taxon>
        <taxon>malvids</taxon>
        <taxon>Brassicales</taxon>
        <taxon>Brassicaceae</taxon>
        <taxon>Brassiceae</taxon>
        <taxon>Brassica</taxon>
    </lineage>
</organism>
<dbReference type="EMBL" id="JAGKQM010000017">
    <property type="protein sequence ID" value="KAH0869934.1"/>
    <property type="molecule type" value="Genomic_DNA"/>
</dbReference>
<evidence type="ECO:0000313" key="3">
    <source>
        <dbReference type="Proteomes" id="UP000824890"/>
    </source>
</evidence>